<dbReference type="InterPro" id="IPR050832">
    <property type="entry name" value="Bact_Acetyltransf"/>
</dbReference>
<keyword evidence="1 4" id="KW-0808">Transferase</keyword>
<evidence type="ECO:0000256" key="2">
    <source>
        <dbReference type="ARBA" id="ARBA00023315"/>
    </source>
</evidence>
<dbReference type="InterPro" id="IPR000182">
    <property type="entry name" value="GNAT_dom"/>
</dbReference>
<dbReference type="PANTHER" id="PTHR43877">
    <property type="entry name" value="AMINOALKYLPHOSPHONATE N-ACETYLTRANSFERASE-RELATED-RELATED"/>
    <property type="match status" value="1"/>
</dbReference>
<organism evidence="4 5">
    <name type="scientific">Desulfovibrio desulfuricans</name>
    <dbReference type="NCBI Taxonomy" id="876"/>
    <lineage>
        <taxon>Bacteria</taxon>
        <taxon>Pseudomonadati</taxon>
        <taxon>Thermodesulfobacteriota</taxon>
        <taxon>Desulfovibrionia</taxon>
        <taxon>Desulfovibrionales</taxon>
        <taxon>Desulfovibrionaceae</taxon>
        <taxon>Desulfovibrio</taxon>
    </lineage>
</organism>
<dbReference type="Pfam" id="PF13508">
    <property type="entry name" value="Acetyltransf_7"/>
    <property type="match status" value="1"/>
</dbReference>
<dbReference type="Proteomes" id="UP000297065">
    <property type="component" value="Chromosome"/>
</dbReference>
<keyword evidence="2" id="KW-0012">Acyltransferase</keyword>
<evidence type="ECO:0000259" key="3">
    <source>
        <dbReference type="PROSITE" id="PS51186"/>
    </source>
</evidence>
<dbReference type="PROSITE" id="PS51186">
    <property type="entry name" value="GNAT"/>
    <property type="match status" value="1"/>
</dbReference>
<sequence length="163" mass="17948">MRVLPVCEADLPAILALQKTAFADEARLVGDWSIPPLTQTLSELAEDLRKGVMLKALNERNELVGTVRALTAGLGMHIGRLAVLPQWRGRGYGSALLQAIMAATTASRYELFTSSQSERNLRLYQRLGFRPFKRTLTASGVELIWLEKTATSNAGEDSNFKTV</sequence>
<dbReference type="InterPro" id="IPR016181">
    <property type="entry name" value="Acyl_CoA_acyltransferase"/>
</dbReference>
<reference evidence="4 5" key="1">
    <citation type="submission" date="2019-02" db="EMBL/GenBank/DDBJ databases">
        <title>Complete Genome Sequence of Desulfovibrio desulfuricans IC1, a Sulfonate Utilizing Anaerobe.</title>
        <authorList>
            <person name="Day L.A."/>
            <person name="De Leon K.B."/>
            <person name="Wall J.D."/>
        </authorList>
    </citation>
    <scope>NUCLEOTIDE SEQUENCE [LARGE SCALE GENOMIC DNA]</scope>
    <source>
        <strain evidence="4 5">IC1</strain>
    </source>
</reference>
<dbReference type="AlphaFoldDB" id="A0A4P7UI34"/>
<dbReference type="EMBL" id="CP036295">
    <property type="protein sequence ID" value="QCC84298.1"/>
    <property type="molecule type" value="Genomic_DNA"/>
</dbReference>
<dbReference type="CDD" id="cd04301">
    <property type="entry name" value="NAT_SF"/>
    <property type="match status" value="1"/>
</dbReference>
<protein>
    <submittedName>
        <fullName evidence="4">N-acetyltransferase</fullName>
    </submittedName>
</protein>
<dbReference type="RefSeq" id="WP_136398553.1">
    <property type="nucleotide sequence ID" value="NZ_CP036295.1"/>
</dbReference>
<dbReference type="Gene3D" id="3.40.630.30">
    <property type="match status" value="1"/>
</dbReference>
<dbReference type="OrthoDB" id="281808at2"/>
<name>A0A4P7UI34_DESDE</name>
<accession>A0A4P7UI34</accession>
<evidence type="ECO:0000256" key="1">
    <source>
        <dbReference type="ARBA" id="ARBA00022679"/>
    </source>
</evidence>
<gene>
    <name evidence="4" type="ORF">DDIC_00090</name>
</gene>
<feature type="domain" description="N-acetyltransferase" evidence="3">
    <location>
        <begin position="1"/>
        <end position="151"/>
    </location>
</feature>
<dbReference type="GO" id="GO:0016747">
    <property type="term" value="F:acyltransferase activity, transferring groups other than amino-acyl groups"/>
    <property type="evidence" value="ECO:0007669"/>
    <property type="project" value="InterPro"/>
</dbReference>
<proteinExistence type="predicted"/>
<dbReference type="SUPFAM" id="SSF55729">
    <property type="entry name" value="Acyl-CoA N-acyltransferases (Nat)"/>
    <property type="match status" value="1"/>
</dbReference>
<evidence type="ECO:0000313" key="5">
    <source>
        <dbReference type="Proteomes" id="UP000297065"/>
    </source>
</evidence>
<evidence type="ECO:0000313" key="4">
    <source>
        <dbReference type="EMBL" id="QCC84298.1"/>
    </source>
</evidence>